<accession>A0A1V9G6P7</accession>
<name>A0A1V9G6P7_9BACT</name>
<protein>
    <submittedName>
        <fullName evidence="2">Uncharacterized protein</fullName>
    </submittedName>
</protein>
<evidence type="ECO:0000313" key="2">
    <source>
        <dbReference type="EMBL" id="OQP66232.1"/>
    </source>
</evidence>
<dbReference type="PROSITE" id="PS51257">
    <property type="entry name" value="PROKAR_LIPOPROTEIN"/>
    <property type="match status" value="1"/>
</dbReference>
<dbReference type="AlphaFoldDB" id="A0A1V9G6P7"/>
<dbReference type="OrthoDB" id="1035036at2"/>
<dbReference type="InterPro" id="IPR011990">
    <property type="entry name" value="TPR-like_helical_dom_sf"/>
</dbReference>
<reference evidence="3" key="1">
    <citation type="submission" date="2016-04" db="EMBL/GenBank/DDBJ databases">
        <authorList>
            <person name="Chen L."/>
            <person name="Zhuang W."/>
            <person name="Wang G."/>
        </authorList>
    </citation>
    <scope>NUCLEOTIDE SEQUENCE [LARGE SCALE GENOMIC DNA]</scope>
    <source>
        <strain evidence="3">208</strain>
    </source>
</reference>
<feature type="chain" id="PRO_5013161863" evidence="1">
    <location>
        <begin position="18"/>
        <end position="584"/>
    </location>
</feature>
<keyword evidence="3" id="KW-1185">Reference proteome</keyword>
<dbReference type="STRING" id="550983.A4R26_13815"/>
<evidence type="ECO:0000256" key="1">
    <source>
        <dbReference type="SAM" id="SignalP"/>
    </source>
</evidence>
<dbReference type="Gene3D" id="1.25.40.390">
    <property type="match status" value="1"/>
</dbReference>
<comment type="caution">
    <text evidence="2">The sequence shown here is derived from an EMBL/GenBank/DDBJ whole genome shotgun (WGS) entry which is preliminary data.</text>
</comment>
<gene>
    <name evidence="2" type="ORF">A4R26_13815</name>
</gene>
<proteinExistence type="predicted"/>
<dbReference type="Proteomes" id="UP000192276">
    <property type="component" value="Unassembled WGS sequence"/>
</dbReference>
<feature type="signal peptide" evidence="1">
    <location>
        <begin position="1"/>
        <end position="17"/>
    </location>
</feature>
<dbReference type="EMBL" id="LWBP01000056">
    <property type="protein sequence ID" value="OQP66232.1"/>
    <property type="molecule type" value="Genomic_DNA"/>
</dbReference>
<dbReference type="SUPFAM" id="SSF48452">
    <property type="entry name" value="TPR-like"/>
    <property type="match status" value="1"/>
</dbReference>
<keyword evidence="1" id="KW-0732">Signal</keyword>
<organism evidence="2 3">
    <name type="scientific">Niastella populi</name>
    <dbReference type="NCBI Taxonomy" id="550983"/>
    <lineage>
        <taxon>Bacteria</taxon>
        <taxon>Pseudomonadati</taxon>
        <taxon>Bacteroidota</taxon>
        <taxon>Chitinophagia</taxon>
        <taxon>Chitinophagales</taxon>
        <taxon>Chitinophagaceae</taxon>
        <taxon>Niastella</taxon>
    </lineage>
</organism>
<evidence type="ECO:0000313" key="3">
    <source>
        <dbReference type="Proteomes" id="UP000192276"/>
    </source>
</evidence>
<sequence>MKMFIIKPIAMAVFAIAGLASCSKVLDVKPEDELDESDMYRNVYDADAAVIGIYGKFVGLAERYVLLNELRADMLDCTLNADENLRQLNTHAVTATNPYATPRPFYEVIINCNDVLKHFSIMRAENKLKDAEYQQRYADVAFIRSFLYLQLGIHYGEIPYVTDALSNINDVNDASKFPRLPFNTLLDSLISFTEGVSFKDEYPGGTNLNVTVDGYPTAKWFINKKLLLGDLHLWKGNYIQAASWYRQVMETGTVGTVNGSYYSMYKLGWDSNGDIDHYISYSRAGDASTLVTTSQWRIMFEQAMNTEGFRREWVWAIPFDNKFKPENPFVKIFSPIGGSYLVQPSQEAIDMWNNEQQRPAQGTPGIPYDARGQLSWKLINGQPVVMKYLYNYINNSTNLPITVLQKDSKWFLFRQTHLHLRFAEAANRAGRYLLAWGLFNSGIGGAYPAPTSNVTDYQNTLWDVYPFNFDARNSGSTGVPYYRSDWYRNIGIRARANLVNYEVNSADSLTSIETGLINECGLENGFEGTRWPDLLRVAMRRDDPSFIADKIYNKLIKSGISSAYADQARAKLMRKDWYLPFVWQ</sequence>